<comment type="caution">
    <text evidence="1">The sequence shown here is derived from an EMBL/GenBank/DDBJ whole genome shotgun (WGS) entry which is preliminary data.</text>
</comment>
<evidence type="ECO:0000313" key="2">
    <source>
        <dbReference type="Proteomes" id="UP000005384"/>
    </source>
</evidence>
<dbReference type="PATRIC" id="fig|742737.3.peg.573"/>
<dbReference type="OrthoDB" id="9816455at2"/>
<organism evidence="1 2">
    <name type="scientific">Hungatella hathewayi WAL-18680</name>
    <dbReference type="NCBI Taxonomy" id="742737"/>
    <lineage>
        <taxon>Bacteria</taxon>
        <taxon>Bacillati</taxon>
        <taxon>Bacillota</taxon>
        <taxon>Clostridia</taxon>
        <taxon>Lachnospirales</taxon>
        <taxon>Lachnospiraceae</taxon>
        <taxon>Hungatella</taxon>
    </lineage>
</organism>
<dbReference type="EMBL" id="ADLN01000003">
    <property type="protein sequence ID" value="EHI61392.1"/>
    <property type="molecule type" value="Genomic_DNA"/>
</dbReference>
<evidence type="ECO:0000313" key="1">
    <source>
        <dbReference type="EMBL" id="EHI61392.1"/>
    </source>
</evidence>
<dbReference type="RefSeq" id="WP_006778558.1">
    <property type="nucleotide sequence ID" value="NZ_CP040506.1"/>
</dbReference>
<keyword evidence="2" id="KW-1185">Reference proteome</keyword>
<gene>
    <name evidence="1" type="ORF">HMPREF9473_00574</name>
</gene>
<dbReference type="InterPro" id="IPR042229">
    <property type="entry name" value="Listeria/Bacterioides_rpt_sf"/>
</dbReference>
<dbReference type="Gene3D" id="2.60.40.4270">
    <property type="entry name" value="Listeria-Bacteroides repeat domain"/>
    <property type="match status" value="1"/>
</dbReference>
<sequence length="472" mass="50020">MAQVSSQEELQQALTSRAQTIEVTGDFQINSQVNIGYEVTITSSPGTRTFTLQKTDTYGSYMFRINPGGSLRLRQLILDGNSASHPVEESTNRSLIYLYGGTLDIGSGTVLQNNNTDKEGGGVYLSGLETSPSRLIMSGDAVITGCHSNSSGGAIMAALRNADDLLSLSDTVKLRSNSALNGGGIYFRSYVESLGGTLEIGSQVEISGNSAVTAGGGIYITSYQSEISPPVYLILKDQASIFSNSALYGGGLFNNRGAVVSIMGDAQIGLPIPNTATQFAPGIYNAGVLNVQGGRMLQNGVYIRDRDSIVSITGALSPNSVIQLDASNYVIPNSSGAPIVVGEATDGYPLLTEQDAAAFRKPAERFDDWEIRLSGDRTQVLLVPAQEEIIFHALTYHANDDCCTPACGIPAPVMFQEGQDVTLSSLIPSRCCGCFVGWNTGKDGSGSTYWPGSVLPAPDGDVNLYAQWRCFC</sequence>
<dbReference type="Proteomes" id="UP000005384">
    <property type="component" value="Unassembled WGS sequence"/>
</dbReference>
<name>G5IAP7_9FIRM</name>
<dbReference type="SUPFAM" id="SSF51126">
    <property type="entry name" value="Pectin lyase-like"/>
    <property type="match status" value="1"/>
</dbReference>
<protein>
    <recommendedName>
        <fullName evidence="3">Bacterial repeat domain-containing protein</fullName>
    </recommendedName>
</protein>
<dbReference type="HOGENOM" id="CLU_578437_0_0_9"/>
<dbReference type="InterPro" id="IPR011050">
    <property type="entry name" value="Pectin_lyase_fold/virulence"/>
</dbReference>
<accession>G5IAP7</accession>
<reference evidence="1 2" key="1">
    <citation type="submission" date="2011-08" db="EMBL/GenBank/DDBJ databases">
        <title>The Genome Sequence of Clostridium hathewayi WAL-18680.</title>
        <authorList>
            <consortium name="The Broad Institute Genome Sequencing Platform"/>
            <person name="Earl A."/>
            <person name="Ward D."/>
            <person name="Feldgarden M."/>
            <person name="Gevers D."/>
            <person name="Finegold S.M."/>
            <person name="Summanen P.H."/>
            <person name="Molitoris D.R."/>
            <person name="Song M."/>
            <person name="Daigneault M."/>
            <person name="Allen-Vercoe E."/>
            <person name="Young S.K."/>
            <person name="Zeng Q."/>
            <person name="Gargeya S."/>
            <person name="Fitzgerald M."/>
            <person name="Haas B."/>
            <person name="Abouelleil A."/>
            <person name="Alvarado L."/>
            <person name="Arachchi H.M."/>
            <person name="Berlin A."/>
            <person name="Brown A."/>
            <person name="Chapman S.B."/>
            <person name="Chen Z."/>
            <person name="Dunbar C."/>
            <person name="Freedman E."/>
            <person name="Gearin G."/>
            <person name="Gellesch M."/>
            <person name="Goldberg J."/>
            <person name="Griggs A."/>
            <person name="Gujja S."/>
            <person name="Heiman D."/>
            <person name="Howarth C."/>
            <person name="Larson L."/>
            <person name="Lui A."/>
            <person name="MacDonald P.J.P."/>
            <person name="Montmayeur A."/>
            <person name="Murphy C."/>
            <person name="Neiman D."/>
            <person name="Pearson M."/>
            <person name="Priest M."/>
            <person name="Roberts A."/>
            <person name="Saif S."/>
            <person name="Shea T."/>
            <person name="Shenoy N."/>
            <person name="Sisk P."/>
            <person name="Stolte C."/>
            <person name="Sykes S."/>
            <person name="Wortman J."/>
            <person name="Nusbaum C."/>
            <person name="Birren B."/>
        </authorList>
    </citation>
    <scope>NUCLEOTIDE SEQUENCE [LARGE SCALE GENOMIC DNA]</scope>
    <source>
        <strain evidence="1 2">WAL-18680</strain>
    </source>
</reference>
<proteinExistence type="predicted"/>
<evidence type="ECO:0008006" key="3">
    <source>
        <dbReference type="Google" id="ProtNLM"/>
    </source>
</evidence>
<dbReference type="AlphaFoldDB" id="G5IAP7"/>